<organism evidence="3 4">
    <name type="scientific">Corynebacterium resistens (strain DSM 45100 / JCM 12819 / GTC 2026 / SICGH 158)</name>
    <dbReference type="NCBI Taxonomy" id="662755"/>
    <lineage>
        <taxon>Bacteria</taxon>
        <taxon>Bacillati</taxon>
        <taxon>Actinomycetota</taxon>
        <taxon>Actinomycetes</taxon>
        <taxon>Mycobacteriales</taxon>
        <taxon>Corynebacteriaceae</taxon>
        <taxon>Corynebacterium</taxon>
    </lineage>
</organism>
<dbReference type="Pfam" id="PF11241">
    <property type="entry name" value="DUF3043"/>
    <property type="match status" value="1"/>
</dbReference>
<feature type="transmembrane region" description="Helical" evidence="2">
    <location>
        <begin position="205"/>
        <end position="227"/>
    </location>
</feature>
<gene>
    <name evidence="3" type="ordered locus">CRES_0751</name>
</gene>
<dbReference type="EMBL" id="CP002857">
    <property type="protein sequence ID" value="AEI09107.1"/>
    <property type="molecule type" value="Genomic_DNA"/>
</dbReference>
<dbReference type="KEGG" id="crd:CRES_0751"/>
<feature type="region of interest" description="Disordered" evidence="1">
    <location>
        <begin position="35"/>
        <end position="144"/>
    </location>
</feature>
<evidence type="ECO:0008006" key="5">
    <source>
        <dbReference type="Google" id="ProtNLM"/>
    </source>
</evidence>
<evidence type="ECO:0000256" key="1">
    <source>
        <dbReference type="SAM" id="MobiDB-lite"/>
    </source>
</evidence>
<dbReference type="Proteomes" id="UP000000492">
    <property type="component" value="Chromosome"/>
</dbReference>
<dbReference type="eggNOG" id="ENOG5031D67">
    <property type="taxonomic scope" value="Bacteria"/>
</dbReference>
<sequence>MFIPQSGCKLGHFCPMTAPSISLMVVKKPWKKTEKIADEAEQQGTARPLSEPTAASEEKTTTPASEQGDPKPAENKAFTPKKGRPTPKRNEVEREQGVRREAYEAPTTPAEARKRKKELKASMSKQEYKAMKQRERDQAARERRRVNERMMAGDEKYLMDRDKGPERKFVRDWVDAHRYLMNLFLPMTLIVIVLMIIGVKNPQVANLASIIMMVIFLIMIGEGVWLSRKLNRMVRERFPETTQGKFGLGMYAFTRATMIRRLRTPAPQKQLGDKV</sequence>
<evidence type="ECO:0000313" key="3">
    <source>
        <dbReference type="EMBL" id="AEI09107.1"/>
    </source>
</evidence>
<keyword evidence="2" id="KW-1133">Transmembrane helix</keyword>
<dbReference type="STRING" id="662755.CRES_0751"/>
<feature type="compositionally biased region" description="Basic and acidic residues" evidence="1">
    <location>
        <begin position="88"/>
        <end position="103"/>
    </location>
</feature>
<feature type="transmembrane region" description="Helical" evidence="2">
    <location>
        <begin position="179"/>
        <end position="199"/>
    </location>
</feature>
<keyword evidence="2" id="KW-0812">Transmembrane</keyword>
<reference evidence="3 4" key="1">
    <citation type="journal article" date="2012" name="BMC Genomics">
        <title>Complete genome sequence, lifestyle, and multi-drug resistance of the human pathogen Corynebacterium resistens DSM 45100 isolated from blood samples of a leukemia patient.</title>
        <authorList>
            <person name="Schroder J."/>
            <person name="Maus I."/>
            <person name="Meyer K."/>
            <person name="Wordemann S."/>
            <person name="Blom J."/>
            <person name="Jaenicke S."/>
            <person name="Schneider J."/>
            <person name="Trost E."/>
            <person name="Tauch A."/>
        </authorList>
    </citation>
    <scope>NUCLEOTIDE SEQUENCE [LARGE SCALE GENOMIC DNA]</scope>
    <source>
        <strain evidence="4">DSM 45100 / JCM 12819 / CCUG 50093 / GTC 2026 / SICGH 158</strain>
    </source>
</reference>
<evidence type="ECO:0000256" key="2">
    <source>
        <dbReference type="SAM" id="Phobius"/>
    </source>
</evidence>
<accession>F8DZQ9</accession>
<evidence type="ECO:0000313" key="4">
    <source>
        <dbReference type="Proteomes" id="UP000000492"/>
    </source>
</evidence>
<dbReference type="HOGENOM" id="CLU_091328_0_0_11"/>
<keyword evidence="2" id="KW-0472">Membrane</keyword>
<dbReference type="AlphaFoldDB" id="F8DZQ9"/>
<proteinExistence type="predicted"/>
<protein>
    <recommendedName>
        <fullName evidence="5">DUF3043 domain-containing protein</fullName>
    </recommendedName>
</protein>
<name>F8DZQ9_CORRG</name>
<keyword evidence="4" id="KW-1185">Reference proteome</keyword>
<feature type="compositionally biased region" description="Basic and acidic residues" evidence="1">
    <location>
        <begin position="126"/>
        <end position="144"/>
    </location>
</feature>
<dbReference type="InterPro" id="IPR021403">
    <property type="entry name" value="DUF3043"/>
</dbReference>